<dbReference type="Proteomes" id="UP000185473">
    <property type="component" value="Chromosome"/>
</dbReference>
<dbReference type="InterPro" id="IPR052021">
    <property type="entry name" value="Type-I_RS_S_subunit"/>
</dbReference>
<evidence type="ECO:0000256" key="2">
    <source>
        <dbReference type="ARBA" id="ARBA00022747"/>
    </source>
</evidence>
<dbReference type="KEGG" id="wjo:FOL01_1558"/>
<organism evidence="5 6">
    <name type="scientific">Weissella jogaejeotgali</name>
    <dbReference type="NCBI Taxonomy" id="1631871"/>
    <lineage>
        <taxon>Bacteria</taxon>
        <taxon>Bacillati</taxon>
        <taxon>Bacillota</taxon>
        <taxon>Bacilli</taxon>
        <taxon>Lactobacillales</taxon>
        <taxon>Lactobacillaceae</taxon>
        <taxon>Weissella</taxon>
    </lineage>
</organism>
<feature type="domain" description="Type I restriction modification DNA specificity" evidence="4">
    <location>
        <begin position="193"/>
        <end position="353"/>
    </location>
</feature>
<dbReference type="InterPro" id="IPR044946">
    <property type="entry name" value="Restrct_endonuc_typeI_TRD_sf"/>
</dbReference>
<dbReference type="InterPro" id="IPR000055">
    <property type="entry name" value="Restrct_endonuc_typeI_TRD"/>
</dbReference>
<gene>
    <name evidence="5" type="ORF">FOL01_1558</name>
</gene>
<dbReference type="Pfam" id="PF01420">
    <property type="entry name" value="Methylase_S"/>
    <property type="match status" value="2"/>
</dbReference>
<proteinExistence type="inferred from homology"/>
<comment type="similarity">
    <text evidence="1">Belongs to the type-I restriction system S methylase family.</text>
</comment>
<dbReference type="REBASE" id="176277">
    <property type="entry name" value="S2.WjoFOL01ORF1560P"/>
</dbReference>
<evidence type="ECO:0000313" key="6">
    <source>
        <dbReference type="Proteomes" id="UP000185473"/>
    </source>
</evidence>
<evidence type="ECO:0000256" key="1">
    <source>
        <dbReference type="ARBA" id="ARBA00010923"/>
    </source>
</evidence>
<evidence type="ECO:0000256" key="3">
    <source>
        <dbReference type="ARBA" id="ARBA00023125"/>
    </source>
</evidence>
<dbReference type="Gene3D" id="3.90.220.20">
    <property type="entry name" value="DNA methylase specificity domains"/>
    <property type="match status" value="2"/>
</dbReference>
<dbReference type="RefSeq" id="WP_075270161.1">
    <property type="nucleotide sequence ID" value="NZ_CP014332.1"/>
</dbReference>
<evidence type="ECO:0000259" key="4">
    <source>
        <dbReference type="Pfam" id="PF01420"/>
    </source>
</evidence>
<feature type="domain" description="Type I restriction modification DNA specificity" evidence="4">
    <location>
        <begin position="4"/>
        <end position="171"/>
    </location>
</feature>
<dbReference type="STRING" id="1631871.FOL01_1558"/>
<dbReference type="PANTHER" id="PTHR30408:SF13">
    <property type="entry name" value="TYPE I RESTRICTION ENZYME HINDI SPECIFICITY SUBUNIT"/>
    <property type="match status" value="1"/>
</dbReference>
<protein>
    <submittedName>
        <fullName evidence="5">Type I restriction-modification system, specificity subunit S</fullName>
    </submittedName>
</protein>
<dbReference type="GO" id="GO:0003677">
    <property type="term" value="F:DNA binding"/>
    <property type="evidence" value="ECO:0007669"/>
    <property type="project" value="UniProtKB-KW"/>
</dbReference>
<dbReference type="EMBL" id="CP014332">
    <property type="protein sequence ID" value="APS42417.1"/>
    <property type="molecule type" value="Genomic_DNA"/>
</dbReference>
<dbReference type="SUPFAM" id="SSF116734">
    <property type="entry name" value="DNA methylase specificity domain"/>
    <property type="match status" value="2"/>
</dbReference>
<accession>A0A1L6RCW8</accession>
<name>A0A1L6RCW8_9LACO</name>
<keyword evidence="3" id="KW-0238">DNA-binding</keyword>
<evidence type="ECO:0000313" key="5">
    <source>
        <dbReference type="EMBL" id="APS42417.1"/>
    </source>
</evidence>
<dbReference type="PANTHER" id="PTHR30408">
    <property type="entry name" value="TYPE-1 RESTRICTION ENZYME ECOKI SPECIFICITY PROTEIN"/>
    <property type="match status" value="1"/>
</dbReference>
<sequence length="374" mass="42334">MTLVKFSDVVTINPKEKLPKGSLAHKVAMEGIQPYTKFIPNYIICKYTGGTKFRNDDTLFARITPSLENGKTSFVTKIPKDSIGFGSTEFLVFRPTDKILPDYLYYLATTNTFREMAIKSMTGTSGRQRVQTDVVANYVFDLPSIEKQQTIVSKLNPLDHKINLNGKINDNLFELSKILFEAVLEDDRSELTNLANLTDIQNGFAFKSREYIGFSDTPIVRTLNIGADNLFDMQNLKYISDESRTKYQKFEFKTFDTALVMVGASIGKTGFVTSRTNGGLQNQNMWRFRPLNSEMPGLYIYNLVTYANSQMQGYKTGSAREFYTKDAFKNFEVPVGNADIYKAFFAIQDLLDNNASQTTTLTAMRDEILTQVMA</sequence>
<reference evidence="5 6" key="1">
    <citation type="submission" date="2016-02" db="EMBL/GenBank/DDBJ databases">
        <title>Complete Genome Sequence of Weissella jogaejeotgali FOL01.</title>
        <authorList>
            <person name="Lee J.-H."/>
            <person name="Ku H.-J."/>
        </authorList>
    </citation>
    <scope>NUCLEOTIDE SEQUENCE [LARGE SCALE GENOMIC DNA]</scope>
    <source>
        <strain evidence="5 6">FOL01</strain>
    </source>
</reference>
<keyword evidence="6" id="KW-1185">Reference proteome</keyword>
<dbReference type="AlphaFoldDB" id="A0A1L6RCW8"/>
<dbReference type="GO" id="GO:0009307">
    <property type="term" value="P:DNA restriction-modification system"/>
    <property type="evidence" value="ECO:0007669"/>
    <property type="project" value="UniProtKB-KW"/>
</dbReference>
<keyword evidence="2" id="KW-0680">Restriction system</keyword>
<dbReference type="CDD" id="cd17260">
    <property type="entry name" value="RMtype1_S_EcoEI-TRD1-CR1_like"/>
    <property type="match status" value="1"/>
</dbReference>